<reference evidence="1" key="1">
    <citation type="submission" date="2019-08" db="EMBL/GenBank/DDBJ databases">
        <authorList>
            <person name="Kucharzyk K."/>
            <person name="Murdoch R.W."/>
            <person name="Higgins S."/>
            <person name="Loffler F."/>
        </authorList>
    </citation>
    <scope>NUCLEOTIDE SEQUENCE</scope>
</reference>
<proteinExistence type="predicted"/>
<evidence type="ECO:0008006" key="2">
    <source>
        <dbReference type="Google" id="ProtNLM"/>
    </source>
</evidence>
<name>A0A645C3A4_9ZZZZ</name>
<sequence length="57" mass="6477">MDEKEITSFIAEFESYMASVITSKEKARKFLQDAGIYTKKGRLRKGYRSPSAGLDAR</sequence>
<gene>
    <name evidence="1" type="ORF">SDC9_115377</name>
</gene>
<comment type="caution">
    <text evidence="1">The sequence shown here is derived from an EMBL/GenBank/DDBJ whole genome shotgun (WGS) entry which is preliminary data.</text>
</comment>
<organism evidence="1">
    <name type="scientific">bioreactor metagenome</name>
    <dbReference type="NCBI Taxonomy" id="1076179"/>
    <lineage>
        <taxon>unclassified sequences</taxon>
        <taxon>metagenomes</taxon>
        <taxon>ecological metagenomes</taxon>
    </lineage>
</organism>
<dbReference type="AlphaFoldDB" id="A0A645C3A4"/>
<protein>
    <recommendedName>
        <fullName evidence="2">Recombinase domain-containing protein</fullName>
    </recommendedName>
</protein>
<accession>A0A645C3A4</accession>
<evidence type="ECO:0000313" key="1">
    <source>
        <dbReference type="EMBL" id="MPM68444.1"/>
    </source>
</evidence>
<dbReference type="EMBL" id="VSSQ01022261">
    <property type="protein sequence ID" value="MPM68444.1"/>
    <property type="molecule type" value="Genomic_DNA"/>
</dbReference>